<accession>A0A2A3TUU8</accession>
<proteinExistence type="predicted"/>
<keyword evidence="1" id="KW-0812">Transmembrane</keyword>
<sequence length="368" mass="41486">MLFVGTLFICFTVSFFFRENRLIGFIALMVFAYLAGDANPVATTDYSVYWNHYNMLGWETSPFEKGYTEFSLLFSNYGFNYAQFRLIFAFLAFIILFISVCMFTKNVALFAGLYGITVLFNDATQIRNLMMIALVILGTALLSRENIAVKIGGVITLLVATQFHDLGFVFLIILGLLGFIKIEILRKYYKYVVYMLFGLGIIFTSASSASVVQLFSSFLIRFSSRSDSASNVITSFGRGNSTSTTIMVWLMLILFSLALTMLVNSANRLGMNQGQLKYLFVGSAIAMLVAFLIVLAPDYSRISRNAFLFFLILLSKVVEEKKKIKISEKNIAKIFLVLSVLVFTTYENTVIWGPTYIDSIPYLAKIKK</sequence>
<reference evidence="2 3" key="1">
    <citation type="submission" date="2017-09" db="EMBL/GenBank/DDBJ databases">
        <title>Genome sequence of Lactobacillus brevis D7.</title>
        <authorList>
            <person name="Kwon M.-S."/>
            <person name="Lim S.K."/>
            <person name="Choi H.-J."/>
        </authorList>
    </citation>
    <scope>NUCLEOTIDE SEQUENCE [LARGE SCALE GENOMIC DNA]</scope>
    <source>
        <strain evidence="2 3">D7</strain>
    </source>
</reference>
<evidence type="ECO:0000313" key="3">
    <source>
        <dbReference type="Proteomes" id="UP000217918"/>
    </source>
</evidence>
<keyword evidence="1" id="KW-0472">Membrane</keyword>
<dbReference type="EMBL" id="NVYO01000002">
    <property type="protein sequence ID" value="PBQ22458.1"/>
    <property type="molecule type" value="Genomic_DNA"/>
</dbReference>
<evidence type="ECO:0008006" key="4">
    <source>
        <dbReference type="Google" id="ProtNLM"/>
    </source>
</evidence>
<feature type="transmembrane region" description="Helical" evidence="1">
    <location>
        <begin position="330"/>
        <end position="346"/>
    </location>
</feature>
<dbReference type="RefSeq" id="WP_096110547.1">
    <property type="nucleotide sequence ID" value="NZ_NVYO01000002.1"/>
</dbReference>
<dbReference type="AlphaFoldDB" id="A0A2A3TUU8"/>
<feature type="transmembrane region" description="Helical" evidence="1">
    <location>
        <begin position="278"/>
        <end position="296"/>
    </location>
</feature>
<evidence type="ECO:0000313" key="2">
    <source>
        <dbReference type="EMBL" id="PBQ22458.1"/>
    </source>
</evidence>
<dbReference type="Proteomes" id="UP000217918">
    <property type="component" value="Unassembled WGS sequence"/>
</dbReference>
<feature type="transmembrane region" description="Helical" evidence="1">
    <location>
        <begin position="126"/>
        <end position="143"/>
    </location>
</feature>
<comment type="caution">
    <text evidence="2">The sequence shown here is derived from an EMBL/GenBank/DDBJ whole genome shotgun (WGS) entry which is preliminary data.</text>
</comment>
<evidence type="ECO:0000256" key="1">
    <source>
        <dbReference type="SAM" id="Phobius"/>
    </source>
</evidence>
<name>A0A2A3TUU8_LEVBR</name>
<dbReference type="InterPro" id="IPR049458">
    <property type="entry name" value="EpsG-like"/>
</dbReference>
<feature type="transmembrane region" description="Helical" evidence="1">
    <location>
        <begin position="246"/>
        <end position="266"/>
    </location>
</feature>
<feature type="transmembrane region" description="Helical" evidence="1">
    <location>
        <begin position="191"/>
        <end position="215"/>
    </location>
</feature>
<dbReference type="Pfam" id="PF14897">
    <property type="entry name" value="EpsG"/>
    <property type="match status" value="1"/>
</dbReference>
<feature type="transmembrane region" description="Helical" evidence="1">
    <location>
        <begin position="302"/>
        <end position="318"/>
    </location>
</feature>
<feature type="transmembrane region" description="Helical" evidence="1">
    <location>
        <begin position="86"/>
        <end position="114"/>
    </location>
</feature>
<protein>
    <recommendedName>
        <fullName evidence="4">EpsG family protein</fullName>
    </recommendedName>
</protein>
<keyword evidence="1" id="KW-1133">Transmembrane helix</keyword>
<feature type="transmembrane region" description="Helical" evidence="1">
    <location>
        <begin position="155"/>
        <end position="179"/>
    </location>
</feature>
<organism evidence="2 3">
    <name type="scientific">Levilactobacillus brevis</name>
    <name type="common">Lactobacillus brevis</name>
    <dbReference type="NCBI Taxonomy" id="1580"/>
    <lineage>
        <taxon>Bacteria</taxon>
        <taxon>Bacillati</taxon>
        <taxon>Bacillota</taxon>
        <taxon>Bacilli</taxon>
        <taxon>Lactobacillales</taxon>
        <taxon>Lactobacillaceae</taxon>
        <taxon>Levilactobacillus</taxon>
    </lineage>
</organism>
<gene>
    <name evidence="2" type="ORF">CNR29_13345</name>
</gene>